<evidence type="ECO:0000313" key="5">
    <source>
        <dbReference type="Proteomes" id="UP000735302"/>
    </source>
</evidence>
<comment type="similarity">
    <text evidence="1">Belongs to the formin homology family. Cappuccino subfamily.</text>
</comment>
<evidence type="ECO:0000256" key="1">
    <source>
        <dbReference type="ARBA" id="ARBA00005271"/>
    </source>
</evidence>
<sequence length="307" mass="35428">MTTNRLCCIKLTPKRFLYDLEQIPQVGDRIFCFLFTTNFQENISMIDSKLNNLKITCEILSSYTSVKRIFGLILACGNYMNGGSRTRGQADGFDLEVLPKIKDVKGKDNRTSLLQYVVTSYVQRYDTDLMGTDRAKLPLPDPSDIQQAGLVNFEDIEKELKKIHADFDSAEMKANRIISRSRPETLEPFRRVMTSFFDKGKQDLTEQQTNLKEFSKLFDKTCTFFCVKPKGGDKKVTPEHFFSLWLSFCSDFKDIWKKEQQALVKLRLREAEERVRKIKESKAVLPQTKAKKVGGLKDRLSRHGKMS</sequence>
<dbReference type="GO" id="GO:0005737">
    <property type="term" value="C:cytoplasm"/>
    <property type="evidence" value="ECO:0007669"/>
    <property type="project" value="TreeGrafter"/>
</dbReference>
<dbReference type="Gene3D" id="1.20.58.2220">
    <property type="entry name" value="Formin, FH2 domain"/>
    <property type="match status" value="1"/>
</dbReference>
<feature type="domain" description="FH2" evidence="3">
    <location>
        <begin position="1"/>
        <end position="278"/>
    </location>
</feature>
<comment type="caution">
    <text evidence="4">The sequence shown here is derived from an EMBL/GenBank/DDBJ whole genome shotgun (WGS) entry which is preliminary data.</text>
</comment>
<dbReference type="Proteomes" id="UP000735302">
    <property type="component" value="Unassembled WGS sequence"/>
</dbReference>
<protein>
    <submittedName>
        <fullName evidence="4">Formin-2</fullName>
    </submittedName>
</protein>
<evidence type="ECO:0000256" key="2">
    <source>
        <dbReference type="SAM" id="MobiDB-lite"/>
    </source>
</evidence>
<dbReference type="PANTHER" id="PTHR45920:SF7">
    <property type="entry name" value="FORMIN-G"/>
    <property type="match status" value="1"/>
</dbReference>
<keyword evidence="5" id="KW-1185">Reference proteome</keyword>
<dbReference type="PANTHER" id="PTHR45920">
    <property type="entry name" value="FORMIN HOMOLOGY 2 DOMAIN CONTAINING, ISOFORM I"/>
    <property type="match status" value="1"/>
</dbReference>
<dbReference type="GO" id="GO:0005856">
    <property type="term" value="C:cytoskeleton"/>
    <property type="evidence" value="ECO:0007669"/>
    <property type="project" value="TreeGrafter"/>
</dbReference>
<dbReference type="Pfam" id="PF02181">
    <property type="entry name" value="FH2"/>
    <property type="match status" value="1"/>
</dbReference>
<proteinExistence type="inferred from homology"/>
<evidence type="ECO:0000259" key="3">
    <source>
        <dbReference type="PROSITE" id="PS51444"/>
    </source>
</evidence>
<gene>
    <name evidence="4" type="ORF">PoB_006210700</name>
</gene>
<dbReference type="GO" id="GO:0051015">
    <property type="term" value="F:actin filament binding"/>
    <property type="evidence" value="ECO:0007669"/>
    <property type="project" value="TreeGrafter"/>
</dbReference>
<dbReference type="GO" id="GO:0030866">
    <property type="term" value="P:cortical actin cytoskeleton organization"/>
    <property type="evidence" value="ECO:0007669"/>
    <property type="project" value="TreeGrafter"/>
</dbReference>
<name>A0AAV4CUL2_9GAST</name>
<reference evidence="4 5" key="1">
    <citation type="journal article" date="2021" name="Elife">
        <title>Chloroplast acquisition without the gene transfer in kleptoplastic sea slugs, Plakobranchus ocellatus.</title>
        <authorList>
            <person name="Maeda T."/>
            <person name="Takahashi S."/>
            <person name="Yoshida T."/>
            <person name="Shimamura S."/>
            <person name="Takaki Y."/>
            <person name="Nagai Y."/>
            <person name="Toyoda A."/>
            <person name="Suzuki Y."/>
            <person name="Arimoto A."/>
            <person name="Ishii H."/>
            <person name="Satoh N."/>
            <person name="Nishiyama T."/>
            <person name="Hasebe M."/>
            <person name="Maruyama T."/>
            <person name="Minagawa J."/>
            <person name="Obokata J."/>
            <person name="Shigenobu S."/>
        </authorList>
    </citation>
    <scope>NUCLEOTIDE SEQUENCE [LARGE SCALE GENOMIC DNA]</scope>
</reference>
<dbReference type="PROSITE" id="PS51444">
    <property type="entry name" value="FH2"/>
    <property type="match status" value="1"/>
</dbReference>
<dbReference type="SUPFAM" id="SSF101447">
    <property type="entry name" value="Formin homology 2 domain (FH2 domain)"/>
    <property type="match status" value="1"/>
</dbReference>
<dbReference type="InterPro" id="IPR015425">
    <property type="entry name" value="FH2_Formin"/>
</dbReference>
<dbReference type="SMART" id="SM00498">
    <property type="entry name" value="FH2"/>
    <property type="match status" value="1"/>
</dbReference>
<feature type="region of interest" description="Disordered" evidence="2">
    <location>
        <begin position="288"/>
        <end position="307"/>
    </location>
</feature>
<dbReference type="EMBL" id="BLXT01006999">
    <property type="protein sequence ID" value="GFO35602.1"/>
    <property type="molecule type" value="Genomic_DNA"/>
</dbReference>
<evidence type="ECO:0000313" key="4">
    <source>
        <dbReference type="EMBL" id="GFO35602.1"/>
    </source>
</evidence>
<dbReference type="InterPro" id="IPR042201">
    <property type="entry name" value="FH2_Formin_sf"/>
</dbReference>
<organism evidence="4 5">
    <name type="scientific">Plakobranchus ocellatus</name>
    <dbReference type="NCBI Taxonomy" id="259542"/>
    <lineage>
        <taxon>Eukaryota</taxon>
        <taxon>Metazoa</taxon>
        <taxon>Spiralia</taxon>
        <taxon>Lophotrochozoa</taxon>
        <taxon>Mollusca</taxon>
        <taxon>Gastropoda</taxon>
        <taxon>Heterobranchia</taxon>
        <taxon>Euthyneura</taxon>
        <taxon>Panpulmonata</taxon>
        <taxon>Sacoglossa</taxon>
        <taxon>Placobranchoidea</taxon>
        <taxon>Plakobranchidae</taxon>
        <taxon>Plakobranchus</taxon>
    </lineage>
</organism>
<dbReference type="AlphaFoldDB" id="A0AAV4CUL2"/>
<accession>A0AAV4CUL2</accession>